<dbReference type="Pfam" id="PF00664">
    <property type="entry name" value="ABC_membrane"/>
    <property type="match status" value="1"/>
</dbReference>
<comment type="caution">
    <text evidence="10">The sequence shown here is derived from an EMBL/GenBank/DDBJ whole genome shotgun (WGS) entry which is preliminary data.</text>
</comment>
<dbReference type="SMART" id="SM00382">
    <property type="entry name" value="AAA"/>
    <property type="match status" value="1"/>
</dbReference>
<protein>
    <submittedName>
        <fullName evidence="10">ABC transporter ATP-binding protein</fullName>
    </submittedName>
</protein>
<dbReference type="RefSeq" id="WP_382188844.1">
    <property type="nucleotide sequence ID" value="NZ_JBHSAY010000004.1"/>
</dbReference>
<name>A0ABV8LHF7_9ACTN</name>
<dbReference type="Gene3D" id="1.20.1560.10">
    <property type="entry name" value="ABC transporter type 1, transmembrane domain"/>
    <property type="match status" value="1"/>
</dbReference>
<dbReference type="GO" id="GO:0005524">
    <property type="term" value="F:ATP binding"/>
    <property type="evidence" value="ECO:0007669"/>
    <property type="project" value="UniProtKB-KW"/>
</dbReference>
<sequence length="610" mass="64252">MTGRSPRRAAVAALALAGRAAAGPLIAAALVTALAGMGPAVAAWLSKLLIDGLAGATPASPARLAGLAAAAAAATGAALALGYAAGFLHRRAEAAIAHRAQAEIYQRVSGFGGLRRFEDPAFADELRLATDAAAEAPSVLTNFLFGLVRSVVTIGSLVGVVVAVWPPMAALLLVVTVFAVVAQLTVARRQADVARAVMATHRRRIAYQELLTDLRSAKEVRLYGLAGLFRDRMLGAMRTAVSAELRIQGRSAVVQGSLSGLGSVALAVGAGLVAYRIAGGELTPGDFALFLAAATAVQGALLGMVNSLQDAVRCTRLFGHYLNVAQAPDDLVEGTVRPGPLRTGIVFEDVWFRYDESGPWVLRGVDLVIPAGSSTGLVGRNGAGKSTLVKLLCRFYDPDRGRITWDGVDLRDLPLSWLRRRISATFQDFQTYELPVGENIALGDVETMHDKGRVVAAARAVGLHDTIEALPAAYDTMLSRIFVFDGSDDPGVQLSGGQNQRLALARSLLRTDADLLILDEPSSGLDPVAEHDLAEVIRRTREGRTGLHISHRLGTMRQADDIVVLADGVVVEQGTHDALLALDGQYAELFRLQAANYQAANYQAAEAVAG</sequence>
<feature type="transmembrane region" description="Helical" evidence="7">
    <location>
        <begin position="154"/>
        <end position="181"/>
    </location>
</feature>
<dbReference type="InterPro" id="IPR027417">
    <property type="entry name" value="P-loop_NTPase"/>
</dbReference>
<dbReference type="InterPro" id="IPR011527">
    <property type="entry name" value="ABC1_TM_dom"/>
</dbReference>
<dbReference type="InterPro" id="IPR039421">
    <property type="entry name" value="Type_1_exporter"/>
</dbReference>
<keyword evidence="2 7" id="KW-0812">Transmembrane</keyword>
<accession>A0ABV8LHF7</accession>
<dbReference type="EMBL" id="JBHSAY010000004">
    <property type="protein sequence ID" value="MFC4130033.1"/>
    <property type="molecule type" value="Genomic_DNA"/>
</dbReference>
<evidence type="ECO:0000259" key="8">
    <source>
        <dbReference type="PROSITE" id="PS50893"/>
    </source>
</evidence>
<feature type="transmembrane region" description="Helical" evidence="7">
    <location>
        <begin position="62"/>
        <end position="85"/>
    </location>
</feature>
<evidence type="ECO:0000256" key="1">
    <source>
        <dbReference type="ARBA" id="ARBA00004651"/>
    </source>
</evidence>
<keyword evidence="11" id="KW-1185">Reference proteome</keyword>
<keyword evidence="3" id="KW-0547">Nucleotide-binding</keyword>
<dbReference type="PANTHER" id="PTHR43394">
    <property type="entry name" value="ATP-DEPENDENT PERMEASE MDL1, MITOCHONDRIAL"/>
    <property type="match status" value="1"/>
</dbReference>
<dbReference type="Gene3D" id="3.40.50.300">
    <property type="entry name" value="P-loop containing nucleotide triphosphate hydrolases"/>
    <property type="match status" value="1"/>
</dbReference>
<reference evidence="11" key="1">
    <citation type="journal article" date="2019" name="Int. J. Syst. Evol. Microbiol.">
        <title>The Global Catalogue of Microorganisms (GCM) 10K type strain sequencing project: providing services to taxonomists for standard genome sequencing and annotation.</title>
        <authorList>
            <consortium name="The Broad Institute Genomics Platform"/>
            <consortium name="The Broad Institute Genome Sequencing Center for Infectious Disease"/>
            <person name="Wu L."/>
            <person name="Ma J."/>
        </authorList>
    </citation>
    <scope>NUCLEOTIDE SEQUENCE [LARGE SCALE GENOMIC DNA]</scope>
    <source>
        <strain evidence="11">CGMCC 4.7289</strain>
    </source>
</reference>
<dbReference type="PROSITE" id="PS50929">
    <property type="entry name" value="ABC_TM1F"/>
    <property type="match status" value="1"/>
</dbReference>
<evidence type="ECO:0000256" key="2">
    <source>
        <dbReference type="ARBA" id="ARBA00022692"/>
    </source>
</evidence>
<organism evidence="10 11">
    <name type="scientific">Hamadaea flava</name>
    <dbReference type="NCBI Taxonomy" id="1742688"/>
    <lineage>
        <taxon>Bacteria</taxon>
        <taxon>Bacillati</taxon>
        <taxon>Actinomycetota</taxon>
        <taxon>Actinomycetes</taxon>
        <taxon>Micromonosporales</taxon>
        <taxon>Micromonosporaceae</taxon>
        <taxon>Hamadaea</taxon>
    </lineage>
</organism>
<feature type="transmembrane region" description="Helical" evidence="7">
    <location>
        <begin position="252"/>
        <end position="275"/>
    </location>
</feature>
<feature type="domain" description="ABC transmembrane type-1" evidence="9">
    <location>
        <begin position="26"/>
        <end position="313"/>
    </location>
</feature>
<proteinExistence type="predicted"/>
<dbReference type="SUPFAM" id="SSF52540">
    <property type="entry name" value="P-loop containing nucleoside triphosphate hydrolases"/>
    <property type="match status" value="1"/>
</dbReference>
<dbReference type="InterPro" id="IPR003593">
    <property type="entry name" value="AAA+_ATPase"/>
</dbReference>
<dbReference type="InterPro" id="IPR036640">
    <property type="entry name" value="ABC1_TM_sf"/>
</dbReference>
<comment type="subcellular location">
    <subcellularLocation>
        <location evidence="1">Cell membrane</location>
        <topology evidence="1">Multi-pass membrane protein</topology>
    </subcellularLocation>
</comment>
<evidence type="ECO:0000259" key="9">
    <source>
        <dbReference type="PROSITE" id="PS50929"/>
    </source>
</evidence>
<dbReference type="PROSITE" id="PS50893">
    <property type="entry name" value="ABC_TRANSPORTER_2"/>
    <property type="match status" value="1"/>
</dbReference>
<feature type="domain" description="ABC transporter" evidence="8">
    <location>
        <begin position="345"/>
        <end position="592"/>
    </location>
</feature>
<dbReference type="InterPro" id="IPR003439">
    <property type="entry name" value="ABC_transporter-like_ATP-bd"/>
</dbReference>
<keyword evidence="4 10" id="KW-0067">ATP-binding</keyword>
<evidence type="ECO:0000313" key="10">
    <source>
        <dbReference type="EMBL" id="MFC4130033.1"/>
    </source>
</evidence>
<keyword evidence="5 7" id="KW-1133">Transmembrane helix</keyword>
<evidence type="ECO:0000256" key="6">
    <source>
        <dbReference type="ARBA" id="ARBA00023136"/>
    </source>
</evidence>
<dbReference type="Pfam" id="PF00005">
    <property type="entry name" value="ABC_tran"/>
    <property type="match status" value="1"/>
</dbReference>
<dbReference type="SUPFAM" id="SSF90123">
    <property type="entry name" value="ABC transporter transmembrane region"/>
    <property type="match status" value="1"/>
</dbReference>
<evidence type="ECO:0000256" key="7">
    <source>
        <dbReference type="SAM" id="Phobius"/>
    </source>
</evidence>
<feature type="transmembrane region" description="Helical" evidence="7">
    <location>
        <begin position="32"/>
        <end position="50"/>
    </location>
</feature>
<feature type="transmembrane region" description="Helical" evidence="7">
    <location>
        <begin position="287"/>
        <end position="308"/>
    </location>
</feature>
<evidence type="ECO:0000313" key="11">
    <source>
        <dbReference type="Proteomes" id="UP001595816"/>
    </source>
</evidence>
<evidence type="ECO:0000256" key="4">
    <source>
        <dbReference type="ARBA" id="ARBA00022840"/>
    </source>
</evidence>
<dbReference type="PANTHER" id="PTHR43394:SF1">
    <property type="entry name" value="ATP-BINDING CASSETTE SUB-FAMILY B MEMBER 10, MITOCHONDRIAL"/>
    <property type="match status" value="1"/>
</dbReference>
<dbReference type="Proteomes" id="UP001595816">
    <property type="component" value="Unassembled WGS sequence"/>
</dbReference>
<evidence type="ECO:0000256" key="5">
    <source>
        <dbReference type="ARBA" id="ARBA00022989"/>
    </source>
</evidence>
<gene>
    <name evidence="10" type="ORF">ACFOZ4_05380</name>
</gene>
<keyword evidence="6 7" id="KW-0472">Membrane</keyword>
<evidence type="ECO:0000256" key="3">
    <source>
        <dbReference type="ARBA" id="ARBA00022741"/>
    </source>
</evidence>